<dbReference type="EMBL" id="CM024794">
    <property type="protein sequence ID" value="KAG8001834.1"/>
    <property type="molecule type" value="Genomic_DNA"/>
</dbReference>
<evidence type="ECO:0000313" key="2">
    <source>
        <dbReference type="Proteomes" id="UP000805704"/>
    </source>
</evidence>
<accession>A0ACB7EIV4</accession>
<proteinExistence type="predicted"/>
<protein>
    <submittedName>
        <fullName evidence="1">Uncharacterized protein</fullName>
    </submittedName>
</protein>
<comment type="caution">
    <text evidence="1">The sequence shown here is derived from an EMBL/GenBank/DDBJ whole genome shotgun (WGS) entry which is preliminary data.</text>
</comment>
<keyword evidence="2" id="KW-1185">Reference proteome</keyword>
<gene>
    <name evidence="1" type="ORF">GBF38_012060</name>
</gene>
<reference evidence="1" key="1">
    <citation type="submission" date="2020-04" db="EMBL/GenBank/DDBJ databases">
        <title>A chromosome-scale assembly and high-density genetic map of the yellow drum (Nibea albiflora) genome.</title>
        <authorList>
            <person name="Xu D."/>
            <person name="Zhang W."/>
            <person name="Chen R."/>
            <person name="Tan P."/>
            <person name="Wang L."/>
            <person name="Song H."/>
            <person name="Tian L."/>
            <person name="Zhu Q."/>
            <person name="Wang B."/>
        </authorList>
    </citation>
    <scope>NUCLEOTIDE SEQUENCE</scope>
    <source>
        <strain evidence="1">ZJHYS-2018</strain>
    </source>
</reference>
<sequence>FCFKARHALAPSHIAEFLLSSDPERSLRTSGSALLAVRGSRKSQGQESNEDGTPLEQLDGTTLFLGHVEPWERGREEEEGNYRPPLKDFSDLNSLSQNRSAPPPARRSSLLRARGE</sequence>
<organism evidence="1 2">
    <name type="scientific">Nibea albiflora</name>
    <name type="common">Yellow drum</name>
    <name type="synonym">Corvina albiflora</name>
    <dbReference type="NCBI Taxonomy" id="240163"/>
    <lineage>
        <taxon>Eukaryota</taxon>
        <taxon>Metazoa</taxon>
        <taxon>Chordata</taxon>
        <taxon>Craniata</taxon>
        <taxon>Vertebrata</taxon>
        <taxon>Euteleostomi</taxon>
        <taxon>Actinopterygii</taxon>
        <taxon>Neopterygii</taxon>
        <taxon>Teleostei</taxon>
        <taxon>Neoteleostei</taxon>
        <taxon>Acanthomorphata</taxon>
        <taxon>Eupercaria</taxon>
        <taxon>Sciaenidae</taxon>
        <taxon>Nibea</taxon>
    </lineage>
</organism>
<dbReference type="Proteomes" id="UP000805704">
    <property type="component" value="Chromosome 6"/>
</dbReference>
<name>A0ACB7EIV4_NIBAL</name>
<feature type="non-terminal residue" evidence="1">
    <location>
        <position position="1"/>
    </location>
</feature>
<evidence type="ECO:0000313" key="1">
    <source>
        <dbReference type="EMBL" id="KAG8001834.1"/>
    </source>
</evidence>